<dbReference type="InterPro" id="IPR021145">
    <property type="entry name" value="Portal_protein_SPP1_Gp6-like"/>
</dbReference>
<gene>
    <name evidence="2" type="ORF">ACFWGY_14445</name>
</gene>
<comment type="caution">
    <text evidence="2">The sequence shown here is derived from an EMBL/GenBank/DDBJ whole genome shotgun (WGS) entry which is preliminary data.</text>
</comment>
<evidence type="ECO:0000313" key="2">
    <source>
        <dbReference type="EMBL" id="MFD6794537.1"/>
    </source>
</evidence>
<accession>A0ABW6G5S8</accession>
<evidence type="ECO:0000256" key="1">
    <source>
        <dbReference type="SAM" id="MobiDB-lite"/>
    </source>
</evidence>
<evidence type="ECO:0000313" key="3">
    <source>
        <dbReference type="Proteomes" id="UP001598673"/>
    </source>
</evidence>
<dbReference type="Pfam" id="PF05133">
    <property type="entry name" value="SPP1_portal"/>
    <property type="match status" value="1"/>
</dbReference>
<protein>
    <submittedName>
        <fullName evidence="2">Phage portal protein</fullName>
    </submittedName>
</protein>
<dbReference type="RefSeq" id="WP_258937462.1">
    <property type="nucleotide sequence ID" value="NZ_JANBBF010000011.1"/>
</dbReference>
<reference evidence="2 3" key="1">
    <citation type="submission" date="2024-09" db="EMBL/GenBank/DDBJ databases">
        <title>The Natural Products Discovery Center: Release of the First 8490 Sequenced Strains for Exploring Actinobacteria Biosynthetic Diversity.</title>
        <authorList>
            <person name="Kalkreuter E."/>
            <person name="Kautsar S.A."/>
            <person name="Yang D."/>
            <person name="Bader C.D."/>
            <person name="Teijaro C.N."/>
            <person name="Fluegel L."/>
            <person name="Davis C.M."/>
            <person name="Simpson J.R."/>
            <person name="Lauterbach L."/>
            <person name="Steele A.D."/>
            <person name="Gui C."/>
            <person name="Meng S."/>
            <person name="Li G."/>
            <person name="Viehrig K."/>
            <person name="Ye F."/>
            <person name="Su P."/>
            <person name="Kiefer A.F."/>
            <person name="Nichols A."/>
            <person name="Cepeda A.J."/>
            <person name="Yan W."/>
            <person name="Fan B."/>
            <person name="Jiang Y."/>
            <person name="Adhikari A."/>
            <person name="Zheng C.-J."/>
            <person name="Schuster L."/>
            <person name="Cowan T.M."/>
            <person name="Smanski M.J."/>
            <person name="Chevrette M.G."/>
            <person name="De Carvalho L.P.S."/>
            <person name="Shen B."/>
        </authorList>
    </citation>
    <scope>NUCLEOTIDE SEQUENCE [LARGE SCALE GENOMIC DNA]</scope>
    <source>
        <strain evidence="2 3">NPDC060353</strain>
    </source>
</reference>
<feature type="region of interest" description="Disordered" evidence="1">
    <location>
        <begin position="439"/>
        <end position="483"/>
    </location>
</feature>
<organism evidence="2 3">
    <name type="scientific">Prauserella salsuginis</name>
    <dbReference type="NCBI Taxonomy" id="387889"/>
    <lineage>
        <taxon>Bacteria</taxon>
        <taxon>Bacillati</taxon>
        <taxon>Actinomycetota</taxon>
        <taxon>Actinomycetes</taxon>
        <taxon>Pseudonocardiales</taxon>
        <taxon>Pseudonocardiaceae</taxon>
        <taxon>Prauserella</taxon>
        <taxon>Prauserella salsuginis group</taxon>
    </lineage>
</organism>
<proteinExistence type="predicted"/>
<feature type="compositionally biased region" description="Gly residues" evidence="1">
    <location>
        <begin position="464"/>
        <end position="477"/>
    </location>
</feature>
<feature type="compositionally biased region" description="Basic and acidic residues" evidence="1">
    <location>
        <begin position="441"/>
        <end position="453"/>
    </location>
</feature>
<name>A0ABW6G5S8_9PSEU</name>
<dbReference type="EMBL" id="JBHXCV010000008">
    <property type="protein sequence ID" value="MFD6794537.1"/>
    <property type="molecule type" value="Genomic_DNA"/>
</dbReference>
<dbReference type="Proteomes" id="UP001598673">
    <property type="component" value="Unassembled WGS sequence"/>
</dbReference>
<sequence>MALPQSDEEWIHYLSIQHDAEMPELERLNSHYEGTQPLTYMHPEVLREVEDRIQPVVIAWPQLVVDALEERLDVEGFRLPDEERQDDDLWRVWQANEMDEQSQLGAVDSLVMRRSYVSVGTNEDDPDTPLLAAESPLEMYVDVDPRTRRGRAALRRVTDEDTYARIGERHATLVRPDYTVWYEYGKHGWNEVDRDNHRLGELSVVSLVNRARLSSPRARGNVAQRQARNGQSELAPIIPLSDAANKIATDMMVAAEGVALPLRGFFNVNPDDLQDAEGNQLTAVQALLKKFLTVPDSGEGAREFEFAGANLGGFHESIDALAKRVASLAGLPPTYLGFTTSNPASADAMRSAESRLVKRAERKQRAWGGAYERMCRIVRRLQTGEWDPRMRQLETVWRDASTPTVAQKADAAVKMYTTKPDPIVPLRQTRETIGMTAAQIRRAERDDERRRQQDPLGAIARGMSDGGVPAGVPGGQDGDGDDS</sequence>
<keyword evidence="3" id="KW-1185">Reference proteome</keyword>